<proteinExistence type="inferred from homology"/>
<dbReference type="SUPFAM" id="SSF52833">
    <property type="entry name" value="Thioredoxin-like"/>
    <property type="match status" value="1"/>
</dbReference>
<dbReference type="SUPFAM" id="SSF47616">
    <property type="entry name" value="GST C-terminal domain-like"/>
    <property type="match status" value="1"/>
</dbReference>
<dbReference type="Pfam" id="PF02798">
    <property type="entry name" value="GST_N"/>
    <property type="match status" value="1"/>
</dbReference>
<dbReference type="InterPro" id="IPR004046">
    <property type="entry name" value="GST_C"/>
</dbReference>
<keyword evidence="4" id="KW-0539">Nucleus</keyword>
<keyword evidence="4" id="KW-0496">Mitochondrion</keyword>
<dbReference type="Pfam" id="PF14497">
    <property type="entry name" value="GST_C_3"/>
    <property type="match status" value="1"/>
</dbReference>
<gene>
    <name evidence="7" type="ORF">SPARVUS_LOCUS15272929</name>
</gene>
<dbReference type="EC" id="2.5.1.18" evidence="4"/>
<comment type="subunit">
    <text evidence="2 4">Homodimer.</text>
</comment>
<evidence type="ECO:0000259" key="5">
    <source>
        <dbReference type="PROSITE" id="PS50404"/>
    </source>
</evidence>
<dbReference type="InterPro" id="IPR036249">
    <property type="entry name" value="Thioredoxin-like_sf"/>
</dbReference>
<comment type="subcellular location">
    <subcellularLocation>
        <location evidence="4">Cytoplasm</location>
    </subcellularLocation>
    <subcellularLocation>
        <location evidence="4">Mitochondrion</location>
    </subcellularLocation>
    <subcellularLocation>
        <location evidence="4">Nucleus</location>
    </subcellularLocation>
</comment>
<evidence type="ECO:0000259" key="6">
    <source>
        <dbReference type="PROSITE" id="PS50405"/>
    </source>
</evidence>
<sequence>MRMLMADQGVDWTEEVVIYDDNWLKGDLKKETVFGQLPGFKDGDFTMYQSNAILRHLARNHGLYGKTPVEAAQIDMVNDGVEDLRLKYVNLIYENYENGKEDYIKALHTEHGHFERILFKNKGGKGFLVGDQISYADYNLVDMLMNHQVLAPGCFSGFPLLSAYVTRITSRPKVKAFLSSDAHKNRPINGNDKQ</sequence>
<keyword evidence="8" id="KW-1185">Reference proteome</keyword>
<dbReference type="InterPro" id="IPR036282">
    <property type="entry name" value="Glutathione-S-Trfase_C_sf"/>
</dbReference>
<organism evidence="7 8">
    <name type="scientific">Staurois parvus</name>
    <dbReference type="NCBI Taxonomy" id="386267"/>
    <lineage>
        <taxon>Eukaryota</taxon>
        <taxon>Metazoa</taxon>
        <taxon>Chordata</taxon>
        <taxon>Craniata</taxon>
        <taxon>Vertebrata</taxon>
        <taxon>Euteleostomi</taxon>
        <taxon>Amphibia</taxon>
        <taxon>Batrachia</taxon>
        <taxon>Anura</taxon>
        <taxon>Neobatrachia</taxon>
        <taxon>Ranoidea</taxon>
        <taxon>Ranidae</taxon>
        <taxon>Staurois</taxon>
    </lineage>
</organism>
<comment type="catalytic activity">
    <reaction evidence="4">
        <text>RX + glutathione = an S-substituted glutathione + a halide anion + H(+)</text>
        <dbReference type="Rhea" id="RHEA:16437"/>
        <dbReference type="ChEBI" id="CHEBI:15378"/>
        <dbReference type="ChEBI" id="CHEBI:16042"/>
        <dbReference type="ChEBI" id="CHEBI:17792"/>
        <dbReference type="ChEBI" id="CHEBI:57925"/>
        <dbReference type="ChEBI" id="CHEBI:90779"/>
        <dbReference type="EC" id="2.5.1.18"/>
    </reaction>
</comment>
<dbReference type="PRINTS" id="PR01268">
    <property type="entry name" value="GSTRNSFRASEP"/>
</dbReference>
<evidence type="ECO:0000256" key="2">
    <source>
        <dbReference type="ARBA" id="ARBA00011738"/>
    </source>
</evidence>
<dbReference type="Gene3D" id="3.40.30.10">
    <property type="entry name" value="Glutaredoxin"/>
    <property type="match status" value="1"/>
</dbReference>
<dbReference type="InterPro" id="IPR003082">
    <property type="entry name" value="GST_pi"/>
</dbReference>
<comment type="similarity">
    <text evidence="1 4">Belongs to the GST superfamily. Pi family.</text>
</comment>
<protein>
    <recommendedName>
        <fullName evidence="4">Glutathione S-transferase</fullName>
        <ecNumber evidence="4">2.5.1.18</ecNumber>
    </recommendedName>
    <alternativeName>
        <fullName evidence="4">GST class-pi</fullName>
    </alternativeName>
</protein>
<accession>A0ABN9H1S2</accession>
<feature type="domain" description="GST N-terminal" evidence="5">
    <location>
        <begin position="1"/>
        <end position="65"/>
    </location>
</feature>
<evidence type="ECO:0000256" key="4">
    <source>
        <dbReference type="RuleBase" id="RU368105"/>
    </source>
</evidence>
<feature type="domain" description="GST C-terminal" evidence="6">
    <location>
        <begin position="67"/>
        <end position="188"/>
    </location>
</feature>
<comment type="caution">
    <text evidence="7">The sequence shown here is derived from an EMBL/GenBank/DDBJ whole genome shotgun (WGS) entry which is preliminary data.</text>
</comment>
<comment type="function">
    <text evidence="4">Conjugation of reduced glutathione to a wide number of exogenous and endogenous hydrophobic electrophiles.</text>
</comment>
<dbReference type="Proteomes" id="UP001162483">
    <property type="component" value="Unassembled WGS sequence"/>
</dbReference>
<evidence type="ECO:0000313" key="7">
    <source>
        <dbReference type="EMBL" id="CAI9615685.1"/>
    </source>
</evidence>
<evidence type="ECO:0000256" key="3">
    <source>
        <dbReference type="ARBA" id="ARBA00022679"/>
    </source>
</evidence>
<dbReference type="PROSITE" id="PS50405">
    <property type="entry name" value="GST_CTER"/>
    <property type="match status" value="1"/>
</dbReference>
<dbReference type="InterPro" id="IPR050213">
    <property type="entry name" value="GST_superfamily"/>
</dbReference>
<dbReference type="PROSITE" id="PS50404">
    <property type="entry name" value="GST_NTER"/>
    <property type="match status" value="1"/>
</dbReference>
<dbReference type="InterPro" id="IPR004045">
    <property type="entry name" value="Glutathione_S-Trfase_N"/>
</dbReference>
<dbReference type="PANTHER" id="PTHR11571:SF141">
    <property type="entry name" value="GLUTATHIONE S-TRANSFERASE"/>
    <property type="match status" value="1"/>
</dbReference>
<dbReference type="Gene3D" id="1.20.1050.10">
    <property type="match status" value="1"/>
</dbReference>
<reference evidence="7" key="1">
    <citation type="submission" date="2023-05" db="EMBL/GenBank/DDBJ databases">
        <authorList>
            <person name="Stuckert A."/>
        </authorList>
    </citation>
    <scope>NUCLEOTIDE SEQUENCE</scope>
</reference>
<evidence type="ECO:0000313" key="8">
    <source>
        <dbReference type="Proteomes" id="UP001162483"/>
    </source>
</evidence>
<keyword evidence="3 4" id="KW-0808">Transferase</keyword>
<dbReference type="EMBL" id="CATNWA010019913">
    <property type="protein sequence ID" value="CAI9615685.1"/>
    <property type="molecule type" value="Genomic_DNA"/>
</dbReference>
<evidence type="ECO:0000256" key="1">
    <source>
        <dbReference type="ARBA" id="ARBA00007297"/>
    </source>
</evidence>
<dbReference type="PANTHER" id="PTHR11571">
    <property type="entry name" value="GLUTATHIONE S-TRANSFERASE"/>
    <property type="match status" value="1"/>
</dbReference>
<name>A0ABN9H1S2_9NEOB</name>
<keyword evidence="4" id="KW-0963">Cytoplasm</keyword>
<dbReference type="InterPro" id="IPR010987">
    <property type="entry name" value="Glutathione-S-Trfase_C-like"/>
</dbReference>
<dbReference type="CDD" id="cd03210">
    <property type="entry name" value="GST_C_Pi"/>
    <property type="match status" value="1"/>
</dbReference>
<dbReference type="SFLD" id="SFLDS00019">
    <property type="entry name" value="Glutathione_Transferase_(cytos"/>
    <property type="match status" value="1"/>
</dbReference>
<dbReference type="InterPro" id="IPR040079">
    <property type="entry name" value="Glutathione_S-Trfase"/>
</dbReference>